<keyword evidence="5" id="KW-1185">Reference proteome</keyword>
<proteinExistence type="predicted"/>
<dbReference type="EMBL" id="FNRJ01000004">
    <property type="protein sequence ID" value="SEA50605.1"/>
    <property type="molecule type" value="Genomic_DNA"/>
</dbReference>
<protein>
    <recommendedName>
        <fullName evidence="3">Photosynthesis system II assembly factor Ycf48/Hcf136-like domain-containing protein</fullName>
    </recommendedName>
</protein>
<dbReference type="PANTHER" id="PTHR47199:SF2">
    <property type="entry name" value="PHOTOSYSTEM II STABILITY_ASSEMBLY FACTOR HCF136, CHLOROPLASTIC"/>
    <property type="match status" value="1"/>
</dbReference>
<evidence type="ECO:0000256" key="2">
    <source>
        <dbReference type="ARBA" id="ARBA00023276"/>
    </source>
</evidence>
<evidence type="ECO:0000313" key="5">
    <source>
        <dbReference type="Proteomes" id="UP000242469"/>
    </source>
</evidence>
<dbReference type="RefSeq" id="WP_254774979.1">
    <property type="nucleotide sequence ID" value="NZ_FNRJ01000004.1"/>
</dbReference>
<evidence type="ECO:0000259" key="3">
    <source>
        <dbReference type="Pfam" id="PF14870"/>
    </source>
</evidence>
<accession>A0A1H4BR17</accession>
<dbReference type="SUPFAM" id="SSF110296">
    <property type="entry name" value="Oligoxyloglucan reducing end-specific cellobiohydrolase"/>
    <property type="match status" value="1"/>
</dbReference>
<dbReference type="GO" id="GO:0015979">
    <property type="term" value="P:photosynthesis"/>
    <property type="evidence" value="ECO:0007669"/>
    <property type="project" value="UniProtKB-KW"/>
</dbReference>
<gene>
    <name evidence="4" type="ORF">SAMN02745729_10437</name>
</gene>
<dbReference type="InterPro" id="IPR015943">
    <property type="entry name" value="WD40/YVTN_repeat-like_dom_sf"/>
</dbReference>
<dbReference type="Pfam" id="PF14870">
    <property type="entry name" value="PSII_BNR"/>
    <property type="match status" value="1"/>
</dbReference>
<sequence length="332" mass="36115">MMRLKTEQTAVQPAGTRHSRSSFPFRLGIVPGLILLAGCEAPLNLSGVEQQLQEPVRRTDQIQAVVTAPGLEVAVGSNGLVLHRDNSDSPWQRQVLDSQPNLIDVEICPDSTLIALGFEQQLWRSDDKALSWRPIDLPTPENLLDIACAPDGGYWAVGSFSTLLSSHDRGDTWEENSLGEDAMLSSIQFLADSTAYVTGEFGIVARSDDAGRNWALLDYIPNDFYPQAAHFTTRWRGWVVGLDGMVLQTEDAGMSWQVEPTPVAAPLYGIVEAGGELVALGENGTVLSRRKGQWQSLDVPVIPVWLRDAAQQENGQLLISGGAGTLLSLDIQ</sequence>
<keyword evidence="1" id="KW-0602">Photosynthesis</keyword>
<feature type="domain" description="Photosynthesis system II assembly factor Ycf48/Hcf136-like" evidence="3">
    <location>
        <begin position="128"/>
        <end position="217"/>
    </location>
</feature>
<dbReference type="STRING" id="1122198.SAMN02745729_10437"/>
<evidence type="ECO:0000256" key="1">
    <source>
        <dbReference type="ARBA" id="ARBA00022531"/>
    </source>
</evidence>
<reference evidence="5" key="1">
    <citation type="submission" date="2016-10" db="EMBL/GenBank/DDBJ databases">
        <authorList>
            <person name="Varghese N."/>
            <person name="Submissions S."/>
        </authorList>
    </citation>
    <scope>NUCLEOTIDE SEQUENCE [LARGE SCALE GENOMIC DNA]</scope>
    <source>
        <strain evidence="5">DSM 11526</strain>
    </source>
</reference>
<dbReference type="Gene3D" id="2.130.10.10">
    <property type="entry name" value="YVTN repeat-like/Quinoprotein amine dehydrogenase"/>
    <property type="match status" value="1"/>
</dbReference>
<dbReference type="InterPro" id="IPR028203">
    <property type="entry name" value="PSII_CF48-like_dom"/>
</dbReference>
<dbReference type="PANTHER" id="PTHR47199">
    <property type="entry name" value="PHOTOSYSTEM II STABILITY/ASSEMBLY FACTOR HCF136, CHLOROPLASTIC"/>
    <property type="match status" value="1"/>
</dbReference>
<name>A0A1H4BR17_9GAMM</name>
<organism evidence="4 5">
    <name type="scientific">Marinobacterium iners DSM 11526</name>
    <dbReference type="NCBI Taxonomy" id="1122198"/>
    <lineage>
        <taxon>Bacteria</taxon>
        <taxon>Pseudomonadati</taxon>
        <taxon>Pseudomonadota</taxon>
        <taxon>Gammaproteobacteria</taxon>
        <taxon>Oceanospirillales</taxon>
        <taxon>Oceanospirillaceae</taxon>
        <taxon>Marinobacterium</taxon>
    </lineage>
</organism>
<dbReference type="GO" id="GO:0009523">
    <property type="term" value="C:photosystem II"/>
    <property type="evidence" value="ECO:0007669"/>
    <property type="project" value="UniProtKB-KW"/>
</dbReference>
<dbReference type="AlphaFoldDB" id="A0A1H4BR17"/>
<dbReference type="Proteomes" id="UP000242469">
    <property type="component" value="Unassembled WGS sequence"/>
</dbReference>
<evidence type="ECO:0000313" key="4">
    <source>
        <dbReference type="EMBL" id="SEA50605.1"/>
    </source>
</evidence>
<keyword evidence="2" id="KW-0604">Photosystem II</keyword>